<evidence type="ECO:0000313" key="1">
    <source>
        <dbReference type="EMBL" id="KAL3659044.1"/>
    </source>
</evidence>
<evidence type="ECO:0000313" key="2">
    <source>
        <dbReference type="Proteomes" id="UP001632037"/>
    </source>
</evidence>
<proteinExistence type="predicted"/>
<comment type="caution">
    <text evidence="1">The sequence shown here is derived from an EMBL/GenBank/DDBJ whole genome shotgun (WGS) entry which is preliminary data.</text>
</comment>
<protein>
    <submittedName>
        <fullName evidence="1">Uncharacterized protein</fullName>
    </submittedName>
</protein>
<gene>
    <name evidence="1" type="ORF">V7S43_015928</name>
</gene>
<dbReference type="EMBL" id="JBIMZQ010000049">
    <property type="protein sequence ID" value="KAL3659044.1"/>
    <property type="molecule type" value="Genomic_DNA"/>
</dbReference>
<accession>A0ABD3F1P1</accession>
<reference evidence="1 2" key="1">
    <citation type="submission" date="2024-09" db="EMBL/GenBank/DDBJ databases">
        <title>Genome sequencing and assembly of Phytophthora oleae, isolate VK10A, causative agent of rot of olive drupes.</title>
        <authorList>
            <person name="Conti Taguali S."/>
            <person name="Riolo M."/>
            <person name="La Spada F."/>
            <person name="Cacciola S.O."/>
            <person name="Dionisio G."/>
        </authorList>
    </citation>
    <scope>NUCLEOTIDE SEQUENCE [LARGE SCALE GENOMIC DNA]</scope>
    <source>
        <strain evidence="1 2">VK10A</strain>
    </source>
</reference>
<name>A0ABD3F1P1_9STRA</name>
<keyword evidence="2" id="KW-1185">Reference proteome</keyword>
<organism evidence="1 2">
    <name type="scientific">Phytophthora oleae</name>
    <dbReference type="NCBI Taxonomy" id="2107226"/>
    <lineage>
        <taxon>Eukaryota</taxon>
        <taxon>Sar</taxon>
        <taxon>Stramenopiles</taxon>
        <taxon>Oomycota</taxon>
        <taxon>Peronosporomycetes</taxon>
        <taxon>Peronosporales</taxon>
        <taxon>Peronosporaceae</taxon>
        <taxon>Phytophthora</taxon>
    </lineage>
</organism>
<sequence length="113" mass="12716">MSLDSFNKSFLAVRASFVASYLNSLDTQQLVRLAVFATSRKKSMLFGVPPPPPSLRIFKRLSDPSDDSPHWFTCLDLCSLLRRQQKQSSSLAANWKITSLMWTSSGQDFKILG</sequence>
<dbReference type="Proteomes" id="UP001632037">
    <property type="component" value="Unassembled WGS sequence"/>
</dbReference>
<dbReference type="AlphaFoldDB" id="A0ABD3F1P1"/>